<name>A0A192H125_9LACO</name>
<dbReference type="InterPro" id="IPR006059">
    <property type="entry name" value="SBP"/>
</dbReference>
<dbReference type="OrthoDB" id="3239593at2"/>
<dbReference type="PIRSF" id="PIRSF029172">
    <property type="entry name" value="UCP029172_ABC_sbc_YnjB"/>
    <property type="match status" value="1"/>
</dbReference>
<feature type="signal peptide" evidence="1">
    <location>
        <begin position="1"/>
        <end position="23"/>
    </location>
</feature>
<dbReference type="Proteomes" id="UP000078582">
    <property type="component" value="Chromosome"/>
</dbReference>
<dbReference type="STRING" id="375175.AYR53_03890"/>
<dbReference type="GeneID" id="42981380"/>
<sequence length="415" mass="45995">MRGGKRLKLLVLLVPLLILGGCAGNSKDSQSTNKLPTNYQTALKQAKGQTVTYYGFGGSDTQNRWIDQVVTPMMKKKGITVKRVPMDIDTILNKLTTEKEANKKQGNIDVVWINGENFYNAKKLGLLDGPLNNKMLPNMKRYISASDPDVKRDMATPIDQLEVPYGNAQFVMIGSKKMFNGNYPTSAAKLLDWAKANPGKLTYVAPPDFTGSAFIRNIIYETVGYQALNDAPATKAGIYKVIKPSLDYLNELKPYLWENGKTYPKTTAQMDKMFADHQIALDFSYNPMYAATQKSTGQFTNDAQTFLFDKGTIGNYNYLAVPKTAPDKAAAIVLINTMLSKKAQSEQLSLKYGAAIPPYSANKMPQEITDKLNDSAAKNNTVPVKTLAKKRIPEVSGKKIPIIEQLWKEHVLNAN</sequence>
<dbReference type="NCBIfam" id="NF008633">
    <property type="entry name" value="PRK11622.1"/>
    <property type="match status" value="1"/>
</dbReference>
<dbReference type="RefSeq" id="WP_068279203.1">
    <property type="nucleotide sequence ID" value="NZ_CP014873.1"/>
</dbReference>
<feature type="chain" id="PRO_5038872830" evidence="1">
    <location>
        <begin position="24"/>
        <end position="415"/>
    </location>
</feature>
<dbReference type="PROSITE" id="PS51257">
    <property type="entry name" value="PROKAR_LIPOPROTEIN"/>
    <property type="match status" value="1"/>
</dbReference>
<dbReference type="SUPFAM" id="SSF53850">
    <property type="entry name" value="Periplasmic binding protein-like II"/>
    <property type="match status" value="1"/>
</dbReference>
<keyword evidence="3" id="KW-1185">Reference proteome</keyword>
<proteinExistence type="predicted"/>
<dbReference type="PANTHER" id="PTHR42779:SF1">
    <property type="entry name" value="PROTEIN YNJB"/>
    <property type="match status" value="1"/>
</dbReference>
<dbReference type="Pfam" id="PF13416">
    <property type="entry name" value="SBP_bac_8"/>
    <property type="match status" value="1"/>
</dbReference>
<dbReference type="Gene3D" id="3.40.190.10">
    <property type="entry name" value="Periplasmic binding protein-like II"/>
    <property type="match status" value="2"/>
</dbReference>
<dbReference type="InterPro" id="IPR027020">
    <property type="entry name" value="YnjB"/>
</dbReference>
<dbReference type="PANTHER" id="PTHR42779">
    <property type="entry name" value="PROTEIN YNJB"/>
    <property type="match status" value="1"/>
</dbReference>
<reference evidence="2 3" key="1">
    <citation type="submission" date="2016-03" db="EMBL/GenBank/DDBJ databases">
        <title>Pediococcus and Lactobacillus from brewery environment - whole genome sequencing and assembly.</title>
        <authorList>
            <person name="Behr J."/>
            <person name="Geissler A.J."/>
            <person name="Vogel R.F."/>
        </authorList>
    </citation>
    <scope>NUCLEOTIDE SEQUENCE [LARGE SCALE GENOMIC DNA]</scope>
    <source>
        <strain evidence="2 3">TMW 1.1989</strain>
    </source>
</reference>
<organism evidence="2 3">
    <name type="scientific">Loigolactobacillus backii</name>
    <dbReference type="NCBI Taxonomy" id="375175"/>
    <lineage>
        <taxon>Bacteria</taxon>
        <taxon>Bacillati</taxon>
        <taxon>Bacillota</taxon>
        <taxon>Bacilli</taxon>
        <taxon>Lactobacillales</taxon>
        <taxon>Lactobacillaceae</taxon>
        <taxon>Loigolactobacillus</taxon>
    </lineage>
</organism>
<accession>A0A192H125</accession>
<dbReference type="AlphaFoldDB" id="A0A192H125"/>
<keyword evidence="1" id="KW-0732">Signal</keyword>
<evidence type="ECO:0000313" key="2">
    <source>
        <dbReference type="EMBL" id="ANK61983.1"/>
    </source>
</evidence>
<evidence type="ECO:0000313" key="3">
    <source>
        <dbReference type="Proteomes" id="UP000078582"/>
    </source>
</evidence>
<dbReference type="EMBL" id="CP014873">
    <property type="protein sequence ID" value="ANK61983.1"/>
    <property type="molecule type" value="Genomic_DNA"/>
</dbReference>
<gene>
    <name evidence="2" type="ORF">AYR53_03890</name>
</gene>
<evidence type="ECO:0000256" key="1">
    <source>
        <dbReference type="SAM" id="SignalP"/>
    </source>
</evidence>
<protein>
    <submittedName>
        <fullName evidence="2">ABC transporter substrate-binding protein</fullName>
    </submittedName>
</protein>